<dbReference type="Pfam" id="PF13424">
    <property type="entry name" value="TPR_12"/>
    <property type="match status" value="2"/>
</dbReference>
<dbReference type="InterPro" id="IPR001387">
    <property type="entry name" value="Cro/C1-type_HTH"/>
</dbReference>
<reference evidence="4" key="1">
    <citation type="submission" date="2015-07" db="EMBL/GenBank/DDBJ databases">
        <authorList>
            <person name="Ju K.-S."/>
            <person name="Doroghazi J.R."/>
            <person name="Metcalf W.W."/>
        </authorList>
    </citation>
    <scope>NUCLEOTIDE SEQUENCE [LARGE SCALE GENOMIC DNA]</scope>
    <source>
        <strain evidence="4">NRRL 2290</strain>
    </source>
</reference>
<dbReference type="InterPro" id="IPR027417">
    <property type="entry name" value="P-loop_NTPase"/>
</dbReference>
<dbReference type="PRINTS" id="PR00364">
    <property type="entry name" value="DISEASERSIST"/>
</dbReference>
<dbReference type="PROSITE" id="PS50943">
    <property type="entry name" value="HTH_CROC1"/>
    <property type="match status" value="1"/>
</dbReference>
<organism evidence="3 4">
    <name type="scientific">Streptomyces resistomycificus</name>
    <dbReference type="NCBI Taxonomy" id="67356"/>
    <lineage>
        <taxon>Bacteria</taxon>
        <taxon>Bacillati</taxon>
        <taxon>Actinomycetota</taxon>
        <taxon>Actinomycetes</taxon>
        <taxon>Kitasatosporales</taxon>
        <taxon>Streptomycetaceae</taxon>
        <taxon>Streptomyces</taxon>
        <taxon>Streptomyces aurantiacus group</taxon>
    </lineage>
</organism>
<dbReference type="SUPFAM" id="SSF47413">
    <property type="entry name" value="lambda repressor-like DNA-binding domains"/>
    <property type="match status" value="1"/>
</dbReference>
<dbReference type="PANTHER" id="PTHR47691">
    <property type="entry name" value="REGULATOR-RELATED"/>
    <property type="match status" value="1"/>
</dbReference>
<dbReference type="PATRIC" id="fig|67356.5.peg.4128"/>
<dbReference type="InterPro" id="IPR003593">
    <property type="entry name" value="AAA+_ATPase"/>
</dbReference>
<proteinExistence type="predicted"/>
<dbReference type="Gene3D" id="1.10.260.40">
    <property type="entry name" value="lambda repressor-like DNA-binding domains"/>
    <property type="match status" value="1"/>
</dbReference>
<dbReference type="SMART" id="SM00028">
    <property type="entry name" value="TPR"/>
    <property type="match status" value="3"/>
</dbReference>
<dbReference type="RefSeq" id="WP_053191722.1">
    <property type="nucleotide sequence ID" value="NZ_KQ948988.1"/>
</dbReference>
<dbReference type="InterPro" id="IPR011990">
    <property type="entry name" value="TPR-like_helical_dom_sf"/>
</dbReference>
<dbReference type="Pfam" id="PF13560">
    <property type="entry name" value="HTH_31"/>
    <property type="match status" value="1"/>
</dbReference>
<evidence type="ECO:0000259" key="2">
    <source>
        <dbReference type="PROSITE" id="PS50943"/>
    </source>
</evidence>
<evidence type="ECO:0000313" key="3">
    <source>
        <dbReference type="EMBL" id="KOG34261.1"/>
    </source>
</evidence>
<dbReference type="SUPFAM" id="SSF52540">
    <property type="entry name" value="P-loop containing nucleoside triphosphate hydrolases"/>
    <property type="match status" value="1"/>
</dbReference>
<keyword evidence="4" id="KW-1185">Reference proteome</keyword>
<dbReference type="GO" id="GO:0043531">
    <property type="term" value="F:ADP binding"/>
    <property type="evidence" value="ECO:0007669"/>
    <property type="project" value="InterPro"/>
</dbReference>
<dbReference type="Proteomes" id="UP000037251">
    <property type="component" value="Unassembled WGS sequence"/>
</dbReference>
<dbReference type="InterPro" id="IPR019734">
    <property type="entry name" value="TPR_rpt"/>
</dbReference>
<feature type="domain" description="HTH cro/C1-type" evidence="2">
    <location>
        <begin position="12"/>
        <end position="67"/>
    </location>
</feature>
<dbReference type="OrthoDB" id="7628974at2"/>
<dbReference type="CDD" id="cd00093">
    <property type="entry name" value="HTH_XRE"/>
    <property type="match status" value="1"/>
</dbReference>
<accession>A0A0L8L867</accession>
<dbReference type="STRING" id="67356.AQJ84_05150"/>
<sequence length="756" mass="80835">MAGESAAFGALLRELRLAASLTLEGLAETSGVSVRGIGDLERGRRAAPQRRTVAALADGLGLAEPGRERLLAAARAGRCPGYSPAGVRAFPRGIADFVGRERESARLRELARGAGSSVGGTPSRPPVVAAVSGPPGAGKTTLVLHAARELADHFPDGQFLVDLRGMEDAPPEPAELMLGVLKALGVADRDLAKAGPQGHPGLYRQVLADRRCLLVLDNARDEAQVRPLLPGGGAVLVLVTSRRMLTGLESVHRLPLGELSADEAAVFLTGLVGAERAGADPAALAEVAERCGHLPLALRVAGNWLATRTGWSVRRLADRLALEERRLDVLAAGDLRVSAAFDLSYRQLTPGAARLFRRLALVEGPDVGAACAARLTGQHLFDAEDTLEELVETGLLGMEGDRYRFHDLLRLFARARLAAEESAEDSGRARAAMHHWLLETAVVAGRWYEPGHGAPPAAWQGDVDLSSAESARRWLQAEGANWLAALRRAAEAGEHAGVVEVAEALHWFSDQWIYWGHWPEVFGTAARSAQALGDPLAEATQLNYHAWALLVCEGRHRDSLARAAQALAVAERAGDPGQQAWAHFYTGWALRWLGDFTSAAEHNQRAAELFRAAGDVHGALQAMSGQGSVLLEAGRPEEAIAANQRMLTLLDRAQDRLEPHIALFTRLNRHNGNGRAYALLERWDEAVEHLRTAVELSHDSGNTGLESRSLVELGKALRAAGREAEARDTFARCLSLGAGADPGAVTQAREQLARAD</sequence>
<dbReference type="SUPFAM" id="SSF48452">
    <property type="entry name" value="TPR-like"/>
    <property type="match status" value="1"/>
</dbReference>
<dbReference type="EMBL" id="LGUS01000165">
    <property type="protein sequence ID" value="KOG34261.1"/>
    <property type="molecule type" value="Genomic_DNA"/>
</dbReference>
<dbReference type="SMART" id="SM00382">
    <property type="entry name" value="AAA"/>
    <property type="match status" value="1"/>
</dbReference>
<protein>
    <submittedName>
        <fullName evidence="3">Regulatory protein AfsR-like protein</fullName>
    </submittedName>
</protein>
<comment type="caution">
    <text evidence="3">The sequence shown here is derived from an EMBL/GenBank/DDBJ whole genome shotgun (WGS) entry which is preliminary data.</text>
</comment>
<dbReference type="Gene3D" id="3.40.50.300">
    <property type="entry name" value="P-loop containing nucleotide triphosphate hydrolases"/>
    <property type="match status" value="1"/>
</dbReference>
<evidence type="ECO:0000256" key="1">
    <source>
        <dbReference type="SAM" id="MobiDB-lite"/>
    </source>
</evidence>
<dbReference type="SMART" id="SM00530">
    <property type="entry name" value="HTH_XRE"/>
    <property type="match status" value="1"/>
</dbReference>
<feature type="region of interest" description="Disordered" evidence="1">
    <location>
        <begin position="111"/>
        <end position="133"/>
    </location>
</feature>
<dbReference type="GO" id="GO:0003677">
    <property type="term" value="F:DNA binding"/>
    <property type="evidence" value="ECO:0007669"/>
    <property type="project" value="InterPro"/>
</dbReference>
<dbReference type="Gene3D" id="1.25.40.10">
    <property type="entry name" value="Tetratricopeptide repeat domain"/>
    <property type="match status" value="2"/>
</dbReference>
<dbReference type="PANTHER" id="PTHR47691:SF3">
    <property type="entry name" value="HTH-TYPE TRANSCRIPTIONAL REGULATOR RV0890C-RELATED"/>
    <property type="match status" value="1"/>
</dbReference>
<dbReference type="InterPro" id="IPR010982">
    <property type="entry name" value="Lambda_DNA-bd_dom_sf"/>
</dbReference>
<dbReference type="eggNOG" id="COG3903">
    <property type="taxonomic scope" value="Bacteria"/>
</dbReference>
<evidence type="ECO:0000313" key="4">
    <source>
        <dbReference type="Proteomes" id="UP000037251"/>
    </source>
</evidence>
<dbReference type="AlphaFoldDB" id="A0A0L8L867"/>
<name>A0A0L8L867_9ACTN</name>
<gene>
    <name evidence="3" type="ORF">ADK37_19425</name>
</gene>